<evidence type="ECO:0000256" key="1">
    <source>
        <dbReference type="ARBA" id="ARBA00004141"/>
    </source>
</evidence>
<feature type="transmembrane region" description="Helical" evidence="6">
    <location>
        <begin position="144"/>
        <end position="166"/>
    </location>
</feature>
<keyword evidence="5 6" id="KW-0472">Membrane</keyword>
<name>A0A5C4RQR0_9GAMM</name>
<comment type="subcellular location">
    <subcellularLocation>
        <location evidence="1">Membrane</location>
        <topology evidence="1">Multi-pass membrane protein</topology>
    </subcellularLocation>
</comment>
<dbReference type="InterPro" id="IPR036259">
    <property type="entry name" value="MFS_trans_sf"/>
</dbReference>
<dbReference type="OrthoDB" id="9764259at2"/>
<reference evidence="8 9" key="1">
    <citation type="submission" date="2019-03" db="EMBL/GenBank/DDBJ databases">
        <title>Arenimonas daejeonensis sp. nov., isolated from compost.</title>
        <authorList>
            <person name="Jeon C.O."/>
        </authorList>
    </citation>
    <scope>NUCLEOTIDE SEQUENCE [LARGE SCALE GENOMIC DNA]</scope>
    <source>
        <strain evidence="8 9">R29</strain>
    </source>
</reference>
<evidence type="ECO:0000313" key="8">
    <source>
        <dbReference type="EMBL" id="TNJ33295.1"/>
    </source>
</evidence>
<feature type="transmembrane region" description="Helical" evidence="6">
    <location>
        <begin position="53"/>
        <end position="73"/>
    </location>
</feature>
<feature type="transmembrane region" description="Helical" evidence="6">
    <location>
        <begin position="261"/>
        <end position="280"/>
    </location>
</feature>
<dbReference type="GO" id="GO:0022857">
    <property type="term" value="F:transmembrane transporter activity"/>
    <property type="evidence" value="ECO:0007669"/>
    <property type="project" value="InterPro"/>
</dbReference>
<proteinExistence type="predicted"/>
<dbReference type="CDD" id="cd17388">
    <property type="entry name" value="MFS_TetA"/>
    <property type="match status" value="1"/>
</dbReference>
<keyword evidence="2" id="KW-0813">Transport</keyword>
<dbReference type="PANTHER" id="PTHR23504">
    <property type="entry name" value="MAJOR FACILITATOR SUPERFAMILY DOMAIN-CONTAINING PROTEIN 10"/>
    <property type="match status" value="1"/>
</dbReference>
<feature type="transmembrane region" description="Helical" evidence="6">
    <location>
        <begin position="382"/>
        <end position="402"/>
    </location>
</feature>
<sequence>MDAPAPAAPTVRRAAMIFIFITVLIDILAFGLIIPVLPHLIEDFVGGDTATAAGWVGIFGTTFAAIQFISSPIQGALSDRFGRRPVILLSCLGLGVDFIFMAVADSLPWLFVGRVISGFTAASFSIANAYIADVVAPENRAKSYGMLGAAFGLGFIIGPVVGGLLGDIDLRAPFWAASVLALANFVYGWFVLPESLPPEKRSPRFDWSHANPIGSLVLIKRYPHVLGLAAVIMLDNLAHYVFPSVFVLYADYRYDWGIKEVGYVLAAVGICTAIVQAGLIGRLVKALGERRALLVGQACGLAGFTLYAFAPSGWMFLAGIPVMAFWGLANPAVQALATRQVDPAEQGRLQGAFMSLASLAGVAAPVMFTGVFAAAIGDYADWHFPGAPFLLSALIVALALWVSHRATRAR</sequence>
<dbReference type="EMBL" id="SMDR01000003">
    <property type="protein sequence ID" value="TNJ33295.1"/>
    <property type="molecule type" value="Genomic_DNA"/>
</dbReference>
<dbReference type="PANTHER" id="PTHR23504:SF15">
    <property type="entry name" value="MAJOR FACILITATOR SUPERFAMILY (MFS) PROFILE DOMAIN-CONTAINING PROTEIN"/>
    <property type="match status" value="1"/>
</dbReference>
<keyword evidence="4 6" id="KW-1133">Transmembrane helix</keyword>
<dbReference type="GO" id="GO:0016020">
    <property type="term" value="C:membrane"/>
    <property type="evidence" value="ECO:0007669"/>
    <property type="project" value="UniProtKB-SubCell"/>
</dbReference>
<dbReference type="PROSITE" id="PS50850">
    <property type="entry name" value="MFS"/>
    <property type="match status" value="1"/>
</dbReference>
<dbReference type="SUPFAM" id="SSF103473">
    <property type="entry name" value="MFS general substrate transporter"/>
    <property type="match status" value="1"/>
</dbReference>
<feature type="transmembrane region" description="Helical" evidence="6">
    <location>
        <begin position="349"/>
        <end position="376"/>
    </location>
</feature>
<dbReference type="InterPro" id="IPR011701">
    <property type="entry name" value="MFS"/>
</dbReference>
<feature type="transmembrane region" description="Helical" evidence="6">
    <location>
        <begin position="85"/>
        <end position="103"/>
    </location>
</feature>
<feature type="transmembrane region" description="Helical" evidence="6">
    <location>
        <begin position="109"/>
        <end position="132"/>
    </location>
</feature>
<evidence type="ECO:0000256" key="3">
    <source>
        <dbReference type="ARBA" id="ARBA00022692"/>
    </source>
</evidence>
<evidence type="ECO:0000259" key="7">
    <source>
        <dbReference type="PROSITE" id="PS50850"/>
    </source>
</evidence>
<keyword evidence="3 6" id="KW-0812">Transmembrane</keyword>
<evidence type="ECO:0000256" key="4">
    <source>
        <dbReference type="ARBA" id="ARBA00022989"/>
    </source>
</evidence>
<feature type="transmembrane region" description="Helical" evidence="6">
    <location>
        <begin position="17"/>
        <end position="41"/>
    </location>
</feature>
<feature type="transmembrane region" description="Helical" evidence="6">
    <location>
        <begin position="225"/>
        <end position="249"/>
    </location>
</feature>
<dbReference type="Proteomes" id="UP000305760">
    <property type="component" value="Unassembled WGS sequence"/>
</dbReference>
<comment type="caution">
    <text evidence="8">The sequence shown here is derived from an EMBL/GenBank/DDBJ whole genome shotgun (WGS) entry which is preliminary data.</text>
</comment>
<accession>A0A5C4RQR0</accession>
<feature type="transmembrane region" description="Helical" evidence="6">
    <location>
        <begin position="172"/>
        <end position="192"/>
    </location>
</feature>
<dbReference type="Pfam" id="PF07690">
    <property type="entry name" value="MFS_1"/>
    <property type="match status" value="1"/>
</dbReference>
<dbReference type="InterPro" id="IPR020846">
    <property type="entry name" value="MFS_dom"/>
</dbReference>
<evidence type="ECO:0000256" key="5">
    <source>
        <dbReference type="ARBA" id="ARBA00023136"/>
    </source>
</evidence>
<dbReference type="AlphaFoldDB" id="A0A5C4RQR0"/>
<keyword evidence="9" id="KW-1185">Reference proteome</keyword>
<evidence type="ECO:0000313" key="9">
    <source>
        <dbReference type="Proteomes" id="UP000305760"/>
    </source>
</evidence>
<evidence type="ECO:0000256" key="2">
    <source>
        <dbReference type="ARBA" id="ARBA00022448"/>
    </source>
</evidence>
<dbReference type="Gene3D" id="1.20.1250.20">
    <property type="entry name" value="MFS general substrate transporter like domains"/>
    <property type="match status" value="1"/>
</dbReference>
<feature type="domain" description="Major facilitator superfamily (MFS) profile" evidence="7">
    <location>
        <begin position="15"/>
        <end position="410"/>
    </location>
</feature>
<protein>
    <submittedName>
        <fullName evidence="8">MFS transporter</fullName>
    </submittedName>
</protein>
<gene>
    <name evidence="8" type="ORF">E1B00_13445</name>
</gene>
<dbReference type="PRINTS" id="PR01035">
    <property type="entry name" value="TCRTETA"/>
</dbReference>
<dbReference type="InterPro" id="IPR001958">
    <property type="entry name" value="Tet-R_TetA/multi-R_MdtG-like"/>
</dbReference>
<feature type="transmembrane region" description="Helical" evidence="6">
    <location>
        <begin position="316"/>
        <end position="337"/>
    </location>
</feature>
<evidence type="ECO:0000256" key="6">
    <source>
        <dbReference type="SAM" id="Phobius"/>
    </source>
</evidence>
<organism evidence="8 9">
    <name type="scientific">Arenimonas terrae</name>
    <dbReference type="NCBI Taxonomy" id="2546226"/>
    <lineage>
        <taxon>Bacteria</taxon>
        <taxon>Pseudomonadati</taxon>
        <taxon>Pseudomonadota</taxon>
        <taxon>Gammaproteobacteria</taxon>
        <taxon>Lysobacterales</taxon>
        <taxon>Lysobacteraceae</taxon>
        <taxon>Arenimonas</taxon>
    </lineage>
</organism>